<keyword evidence="8 10" id="KW-0482">Metalloprotease</keyword>
<dbReference type="Pfam" id="PF01432">
    <property type="entry name" value="Peptidase_M3"/>
    <property type="match status" value="1"/>
</dbReference>
<protein>
    <recommendedName>
        <fullName evidence="11">Peptidase M3A/M3B catalytic domain-containing protein</fullName>
    </recommendedName>
</protein>
<organism evidence="12 13">
    <name type="scientific">Ramazzottius varieornatus</name>
    <name type="common">Water bear</name>
    <name type="synonym">Tardigrade</name>
    <dbReference type="NCBI Taxonomy" id="947166"/>
    <lineage>
        <taxon>Eukaryota</taxon>
        <taxon>Metazoa</taxon>
        <taxon>Ecdysozoa</taxon>
        <taxon>Tardigrada</taxon>
        <taxon>Eutardigrada</taxon>
        <taxon>Parachela</taxon>
        <taxon>Hypsibioidea</taxon>
        <taxon>Ramazzottiidae</taxon>
        <taxon>Ramazzottius</taxon>
    </lineage>
</organism>
<proteinExistence type="inferred from homology"/>
<evidence type="ECO:0000256" key="10">
    <source>
        <dbReference type="RuleBase" id="RU003435"/>
    </source>
</evidence>
<evidence type="ECO:0000259" key="11">
    <source>
        <dbReference type="Pfam" id="PF01432"/>
    </source>
</evidence>
<keyword evidence="6 10" id="KW-0862">Zinc</keyword>
<evidence type="ECO:0000256" key="9">
    <source>
        <dbReference type="ARBA" id="ARBA00023128"/>
    </source>
</evidence>
<dbReference type="OrthoDB" id="17530at2759"/>
<dbReference type="InterPro" id="IPR024079">
    <property type="entry name" value="MetalloPept_cat_dom_sf"/>
</dbReference>
<dbReference type="Gene3D" id="1.10.1370.10">
    <property type="entry name" value="Neurolysin, domain 3"/>
    <property type="match status" value="1"/>
</dbReference>
<evidence type="ECO:0000313" key="13">
    <source>
        <dbReference type="Proteomes" id="UP000186922"/>
    </source>
</evidence>
<keyword evidence="9" id="KW-0496">Mitochondrion</keyword>
<dbReference type="InterPro" id="IPR001567">
    <property type="entry name" value="Pept_M3A_M3B_dom"/>
</dbReference>
<keyword evidence="7" id="KW-0809">Transit peptide</keyword>
<dbReference type="STRING" id="947166.A0A1D1VVB4"/>
<dbReference type="FunFam" id="3.40.390.10:FF:000013">
    <property type="entry name" value="Mitochondrial intermediate peptidase"/>
    <property type="match status" value="1"/>
</dbReference>
<dbReference type="CDD" id="cd06457">
    <property type="entry name" value="M3A_MIP"/>
    <property type="match status" value="1"/>
</dbReference>
<dbReference type="Gene3D" id="3.40.390.10">
    <property type="entry name" value="Collagenase (Catalytic Domain)"/>
    <property type="match status" value="1"/>
</dbReference>
<dbReference type="GO" id="GO:0006627">
    <property type="term" value="P:protein processing involved in protein targeting to mitochondrion"/>
    <property type="evidence" value="ECO:0007669"/>
    <property type="project" value="TreeGrafter"/>
</dbReference>
<dbReference type="AlphaFoldDB" id="A0A1D1VVB4"/>
<name>A0A1D1VVB4_RAMVA</name>
<dbReference type="InterPro" id="IPR045090">
    <property type="entry name" value="Pept_M3A_M3B"/>
</dbReference>
<evidence type="ECO:0000256" key="7">
    <source>
        <dbReference type="ARBA" id="ARBA00022946"/>
    </source>
</evidence>
<reference evidence="12 13" key="1">
    <citation type="journal article" date="2016" name="Nat. Commun.">
        <title>Extremotolerant tardigrade genome and improved radiotolerance of human cultured cells by tardigrade-unique protein.</title>
        <authorList>
            <person name="Hashimoto T."/>
            <person name="Horikawa D.D."/>
            <person name="Saito Y."/>
            <person name="Kuwahara H."/>
            <person name="Kozuka-Hata H."/>
            <person name="Shin-I T."/>
            <person name="Minakuchi Y."/>
            <person name="Ohishi K."/>
            <person name="Motoyama A."/>
            <person name="Aizu T."/>
            <person name="Enomoto A."/>
            <person name="Kondo K."/>
            <person name="Tanaka S."/>
            <person name="Hara Y."/>
            <person name="Koshikawa S."/>
            <person name="Sagara H."/>
            <person name="Miura T."/>
            <person name="Yokobori S."/>
            <person name="Miyagawa K."/>
            <person name="Suzuki Y."/>
            <person name="Kubo T."/>
            <person name="Oyama M."/>
            <person name="Kohara Y."/>
            <person name="Fujiyama A."/>
            <person name="Arakawa K."/>
            <person name="Katayama T."/>
            <person name="Toyoda A."/>
            <person name="Kunieda T."/>
        </authorList>
    </citation>
    <scope>NUCLEOTIDE SEQUENCE [LARGE SCALE GENOMIC DNA]</scope>
    <source>
        <strain evidence="12 13">YOKOZUNA-1</strain>
    </source>
</reference>
<comment type="cofactor">
    <cofactor evidence="10">
        <name>Zn(2+)</name>
        <dbReference type="ChEBI" id="CHEBI:29105"/>
    </cofactor>
    <text evidence="10">Binds 1 zinc ion.</text>
</comment>
<evidence type="ECO:0000313" key="12">
    <source>
        <dbReference type="EMBL" id="GAV05410.1"/>
    </source>
</evidence>
<feature type="domain" description="Peptidase M3A/M3B catalytic" evidence="11">
    <location>
        <begin position="246"/>
        <end position="688"/>
    </location>
</feature>
<evidence type="ECO:0000256" key="2">
    <source>
        <dbReference type="ARBA" id="ARBA00006040"/>
    </source>
</evidence>
<accession>A0A1D1VVB4</accession>
<dbReference type="PANTHER" id="PTHR11804:SF79">
    <property type="entry name" value="MITOCHONDRIAL INTERMEDIATE PEPTIDASE"/>
    <property type="match status" value="1"/>
</dbReference>
<evidence type="ECO:0000256" key="6">
    <source>
        <dbReference type="ARBA" id="ARBA00022833"/>
    </source>
</evidence>
<keyword evidence="3 10" id="KW-0645">Protease</keyword>
<gene>
    <name evidence="12" type="primary">RvY_15550-1</name>
    <name evidence="12" type="synonym">RvY_15550.1</name>
    <name evidence="12" type="ORF">RvY_15550</name>
</gene>
<comment type="similarity">
    <text evidence="2 10">Belongs to the peptidase M3 family.</text>
</comment>
<dbReference type="Proteomes" id="UP000186922">
    <property type="component" value="Unassembled WGS sequence"/>
</dbReference>
<comment type="subcellular location">
    <subcellularLocation>
        <location evidence="1">Mitochondrion</location>
    </subcellularLocation>
</comment>
<keyword evidence="4 10" id="KW-0479">Metal-binding</keyword>
<keyword evidence="5 10" id="KW-0378">Hydrolase</keyword>
<dbReference type="PANTHER" id="PTHR11804">
    <property type="entry name" value="PROTEASE M3 THIMET OLIGOPEPTIDASE-RELATED"/>
    <property type="match status" value="1"/>
</dbReference>
<dbReference type="InterPro" id="IPR033851">
    <property type="entry name" value="M3A_MIP"/>
</dbReference>
<dbReference type="SUPFAM" id="SSF55486">
    <property type="entry name" value="Metalloproteases ('zincins'), catalytic domain"/>
    <property type="match status" value="1"/>
</dbReference>
<keyword evidence="13" id="KW-1185">Reference proteome</keyword>
<dbReference type="GO" id="GO:0005739">
    <property type="term" value="C:mitochondrion"/>
    <property type="evidence" value="ECO:0007669"/>
    <property type="project" value="UniProtKB-SubCell"/>
</dbReference>
<evidence type="ECO:0000256" key="1">
    <source>
        <dbReference type="ARBA" id="ARBA00004173"/>
    </source>
</evidence>
<evidence type="ECO:0000256" key="4">
    <source>
        <dbReference type="ARBA" id="ARBA00022723"/>
    </source>
</evidence>
<dbReference type="GO" id="GO:0004222">
    <property type="term" value="F:metalloendopeptidase activity"/>
    <property type="evidence" value="ECO:0007669"/>
    <property type="project" value="InterPro"/>
</dbReference>
<dbReference type="GO" id="GO:0046872">
    <property type="term" value="F:metal ion binding"/>
    <property type="evidence" value="ECO:0007669"/>
    <property type="project" value="UniProtKB-UniRule"/>
</dbReference>
<evidence type="ECO:0000256" key="5">
    <source>
        <dbReference type="ARBA" id="ARBA00022801"/>
    </source>
</evidence>
<comment type="caution">
    <text evidence="12">The sequence shown here is derived from an EMBL/GenBank/DDBJ whole genome shotgun (WGS) entry which is preliminary data.</text>
</comment>
<dbReference type="EMBL" id="BDGG01000012">
    <property type="protein sequence ID" value="GAV05410.1"/>
    <property type="molecule type" value="Genomic_DNA"/>
</dbReference>
<dbReference type="InterPro" id="IPR024077">
    <property type="entry name" value="Neurolysin/TOP_dom2"/>
</dbReference>
<sequence length="695" mass="78790">MPGHHAYRLLTSRAGTRRLRHVSLLRSVHTWTPLAAAFNRKPEQKILSIFDKKRRGLFGNPLLADASGFYLLKEQAEIDSDALVREATSTERTRNVVEIFDELSDVLCRVADLAECVRLLHGESNFAQAAEEAHSSMSNLVEQLNTNRPLYNSLRKCVEKGDIKPMDDVDKHTARLFLVDFELAGIHLEEAKRRRVVQLNSRILSAGSKFLRRCYEPRYVKESQVPEEIKPYFEQDAGHLVVTNLMSDAPSETIREAAFRAYLMPDQHQLEPLKDLLDARNELAHLVGKKSYSERANQESIFNNVGTITSFLNTLSEKIAPIAKEEYVQMLALKKRLSPQATEVYPWDTAYLTALLRKEGDSGMDNAKLSQFFPLGACIDGLSHLFQSIYGVRLAVEDTSAEDLWSPDVYKLSARDENDEVLGYIYCDLYERAGKAHQDCHFTIRGGRQLSDGSYQTPTVVLSLNYQSPSGRLPSLMPLWSIDNLFHEMGHAMHSMIGRTRYQHVTGTRCSTDFAEIPSTLMEFFSGDSRVLSRISRHYQSGQSLSEDILYQALESRKQFSVTELQQQAFYSILDQAYHGSTVPKDLNATFAELHAKHVTVQYVHNTAWQLRFGHLFSYGARYYSYLLSRAVASDIWLGYFKKDPFDREGGVKVREGLLKHGGGKPPLELVSNVLQHKPDVQELVSALVQNTKKA</sequence>
<dbReference type="GO" id="GO:0006518">
    <property type="term" value="P:peptide metabolic process"/>
    <property type="evidence" value="ECO:0007669"/>
    <property type="project" value="TreeGrafter"/>
</dbReference>
<evidence type="ECO:0000256" key="3">
    <source>
        <dbReference type="ARBA" id="ARBA00022670"/>
    </source>
</evidence>
<evidence type="ECO:0000256" key="8">
    <source>
        <dbReference type="ARBA" id="ARBA00023049"/>
    </source>
</evidence>